<dbReference type="GO" id="GO:0018578">
    <property type="term" value="F:protocatechuate 3,4-dioxygenase activity"/>
    <property type="evidence" value="ECO:0007669"/>
    <property type="project" value="UniProtKB-EC"/>
</dbReference>
<protein>
    <submittedName>
        <fullName evidence="1">Protocatechuate 3,4-dioxygenase alpha chain</fullName>
        <ecNumber evidence="1">1.13.11.3</ecNumber>
    </submittedName>
</protein>
<dbReference type="EMBL" id="CADCTX010000366">
    <property type="protein sequence ID" value="CAA9315387.1"/>
    <property type="molecule type" value="Genomic_DNA"/>
</dbReference>
<dbReference type="Gene3D" id="2.60.130.10">
    <property type="entry name" value="Aromatic compound dioxygenase"/>
    <property type="match status" value="1"/>
</dbReference>
<sequence>PVLNIIDPPERRRTLLSRREARPGGAAAYVLDIRLQGPDETVFFDI</sequence>
<dbReference type="AlphaFoldDB" id="A0A6J4KU31"/>
<organism evidence="1">
    <name type="scientific">uncultured Gemmatimonadaceae bacterium</name>
    <dbReference type="NCBI Taxonomy" id="246130"/>
    <lineage>
        <taxon>Bacteria</taxon>
        <taxon>Pseudomonadati</taxon>
        <taxon>Gemmatimonadota</taxon>
        <taxon>Gemmatimonadia</taxon>
        <taxon>Gemmatimonadales</taxon>
        <taxon>Gemmatimonadaceae</taxon>
        <taxon>environmental samples</taxon>
    </lineage>
</organism>
<accession>A0A6J4KU31</accession>
<proteinExistence type="predicted"/>
<dbReference type="EC" id="1.13.11.3" evidence="1"/>
<dbReference type="GO" id="GO:0005506">
    <property type="term" value="F:iron ion binding"/>
    <property type="evidence" value="ECO:0007669"/>
    <property type="project" value="InterPro"/>
</dbReference>
<feature type="non-terminal residue" evidence="1">
    <location>
        <position position="1"/>
    </location>
</feature>
<keyword evidence="1" id="KW-0560">Oxidoreductase</keyword>
<keyword evidence="1" id="KW-0223">Dioxygenase</keyword>
<evidence type="ECO:0000313" key="1">
    <source>
        <dbReference type="EMBL" id="CAA9315387.1"/>
    </source>
</evidence>
<dbReference type="InterPro" id="IPR015889">
    <property type="entry name" value="Intradiol_dOase_core"/>
</dbReference>
<reference evidence="1" key="1">
    <citation type="submission" date="2020-02" db="EMBL/GenBank/DDBJ databases">
        <authorList>
            <person name="Meier V. D."/>
        </authorList>
    </citation>
    <scope>NUCLEOTIDE SEQUENCE</scope>
    <source>
        <strain evidence="1">AVDCRST_MAG40</strain>
    </source>
</reference>
<dbReference type="SUPFAM" id="SSF49482">
    <property type="entry name" value="Aromatic compound dioxygenase"/>
    <property type="match status" value="1"/>
</dbReference>
<name>A0A6J4KU31_9BACT</name>
<gene>
    <name evidence="1" type="ORF">AVDCRST_MAG40-1204</name>
</gene>